<dbReference type="InterPro" id="IPR025110">
    <property type="entry name" value="AMP-bd_C"/>
</dbReference>
<dbReference type="Gene3D" id="3.40.50.980">
    <property type="match status" value="2"/>
</dbReference>
<name>A0A918XDZ4_9GAMM</name>
<dbReference type="AlphaFoldDB" id="A0A918XDZ4"/>
<reference evidence="4" key="2">
    <citation type="submission" date="2020-09" db="EMBL/GenBank/DDBJ databases">
        <authorList>
            <person name="Sun Q."/>
            <person name="Kim S."/>
        </authorList>
    </citation>
    <scope>NUCLEOTIDE SEQUENCE</scope>
    <source>
        <strain evidence="4">KCTC 23430</strain>
    </source>
</reference>
<dbReference type="RefSeq" id="WP_189475094.1">
    <property type="nucleotide sequence ID" value="NZ_BMYM01000001.1"/>
</dbReference>
<dbReference type="GO" id="GO:0019748">
    <property type="term" value="P:secondary metabolic process"/>
    <property type="evidence" value="ECO:0007669"/>
    <property type="project" value="TreeGrafter"/>
</dbReference>
<comment type="caution">
    <text evidence="4">The sequence shown here is derived from an EMBL/GenBank/DDBJ whole genome shotgun (WGS) entry which is preliminary data.</text>
</comment>
<dbReference type="SUPFAM" id="SSF56801">
    <property type="entry name" value="Acetyl-CoA synthetase-like"/>
    <property type="match status" value="1"/>
</dbReference>
<dbReference type="PANTHER" id="PTHR24096:SF393">
    <property type="entry name" value="LIGASE, PUTATIVE-RELATED"/>
    <property type="match status" value="1"/>
</dbReference>
<evidence type="ECO:0000313" key="5">
    <source>
        <dbReference type="Proteomes" id="UP000644693"/>
    </source>
</evidence>
<keyword evidence="1" id="KW-1133">Transmembrane helix</keyword>
<dbReference type="PANTHER" id="PTHR24096">
    <property type="entry name" value="LONG-CHAIN-FATTY-ACID--COA LIGASE"/>
    <property type="match status" value="1"/>
</dbReference>
<keyword evidence="5" id="KW-1185">Reference proteome</keyword>
<protein>
    <submittedName>
        <fullName evidence="4">Fatty acid--CoA ligase</fullName>
    </submittedName>
</protein>
<evidence type="ECO:0000313" key="4">
    <source>
        <dbReference type="EMBL" id="GHD27823.1"/>
    </source>
</evidence>
<feature type="transmembrane region" description="Helical" evidence="1">
    <location>
        <begin position="103"/>
        <end position="122"/>
    </location>
</feature>
<keyword evidence="1" id="KW-0472">Membrane</keyword>
<feature type="domain" description="AMP-binding enzyme C-terminal" evidence="3">
    <location>
        <begin position="474"/>
        <end position="550"/>
    </location>
</feature>
<gene>
    <name evidence="4" type="ORF">GCM10007053_06580</name>
</gene>
<accession>A0A918XDZ4</accession>
<keyword evidence="4" id="KW-0436">Ligase</keyword>
<keyword evidence="1" id="KW-0812">Transmembrane</keyword>
<organism evidence="4 5">
    <name type="scientific">Parahalioglobus pacificus</name>
    <dbReference type="NCBI Taxonomy" id="930806"/>
    <lineage>
        <taxon>Bacteria</taxon>
        <taxon>Pseudomonadati</taxon>
        <taxon>Pseudomonadota</taxon>
        <taxon>Gammaproteobacteria</taxon>
        <taxon>Cellvibrionales</taxon>
        <taxon>Halieaceae</taxon>
        <taxon>Parahalioglobus</taxon>
    </lineage>
</organism>
<dbReference type="Proteomes" id="UP000644693">
    <property type="component" value="Unassembled WGS sequence"/>
</dbReference>
<dbReference type="InterPro" id="IPR020845">
    <property type="entry name" value="AMP-binding_CS"/>
</dbReference>
<reference evidence="4" key="1">
    <citation type="journal article" date="2014" name="Int. J. Syst. Evol. Microbiol.">
        <title>Complete genome sequence of Corynebacterium casei LMG S-19264T (=DSM 44701T), isolated from a smear-ripened cheese.</title>
        <authorList>
            <consortium name="US DOE Joint Genome Institute (JGI-PGF)"/>
            <person name="Walter F."/>
            <person name="Albersmeier A."/>
            <person name="Kalinowski J."/>
            <person name="Ruckert C."/>
        </authorList>
    </citation>
    <scope>NUCLEOTIDE SEQUENCE</scope>
    <source>
        <strain evidence="4">KCTC 23430</strain>
    </source>
</reference>
<dbReference type="Gene3D" id="2.30.38.10">
    <property type="entry name" value="Luciferase, Domain 3"/>
    <property type="match status" value="1"/>
</dbReference>
<feature type="domain" description="AMP-dependent synthetase/ligase" evidence="2">
    <location>
        <begin position="47"/>
        <end position="423"/>
    </location>
</feature>
<evidence type="ECO:0000259" key="2">
    <source>
        <dbReference type="Pfam" id="PF00501"/>
    </source>
</evidence>
<evidence type="ECO:0000259" key="3">
    <source>
        <dbReference type="Pfam" id="PF13193"/>
    </source>
</evidence>
<dbReference type="InterPro" id="IPR000873">
    <property type="entry name" value="AMP-dep_synth/lig_dom"/>
</dbReference>
<dbReference type="Pfam" id="PF00501">
    <property type="entry name" value="AMP-binding"/>
    <property type="match status" value="1"/>
</dbReference>
<dbReference type="Pfam" id="PF13193">
    <property type="entry name" value="AMP-binding_C"/>
    <property type="match status" value="1"/>
</dbReference>
<sequence>MYKELKEAWAELTAPGQMFEIAEIDIRGVTNRTYANAPGTLKDVWAMAAGHGDKEYLVYNDERCTYAQSQAYVASIANWLASQGVKPGDRVAIAMRNYPEWMLAYWAITSMGAVVVGMNAWWVPHEMHYGLEDSAPKVMICDVERLQRFEEIRADFPDLIVTAVRLENEAPEGVIDWVEVINSPAEMPAADIDPDDDACVFYTSGTTGRPKGAQLTHRGCVNNVMNLVFANMVQPLALAKASGSTDAPAGEAPAVSALVATPLFHVTANNCVAQTATIAGGKLVHMYKWDATEALKLIEQEQITTFSAVPMMAREVMMHPDFESTDTSSLKMLGGGGAAMQPDLVEKVGQKMANAQPGTGYGMTETCGVISSVSSAFFQDKPTSCGPPVPTLEAKCVNEAGETLPPGEIGELWVKGSNVIKGYINRPEATAESITDGWLHTGDVAFIDEEGFIFLVDRAKDMVLRGGENVYCAEVENALFSYDGVAECVAFAVPDDRLGEEVGAAIYVAPGDTVDVEALRGHCKGLLAPYKVPRYVWLLTEPLPRNANGKFLKRELRDSLAVEDAA</sequence>
<dbReference type="GO" id="GO:0016405">
    <property type="term" value="F:CoA-ligase activity"/>
    <property type="evidence" value="ECO:0007669"/>
    <property type="project" value="TreeGrafter"/>
</dbReference>
<evidence type="ECO:0000256" key="1">
    <source>
        <dbReference type="SAM" id="Phobius"/>
    </source>
</evidence>
<dbReference type="PROSITE" id="PS00455">
    <property type="entry name" value="AMP_BINDING"/>
    <property type="match status" value="1"/>
</dbReference>
<dbReference type="InterPro" id="IPR045851">
    <property type="entry name" value="AMP-bd_C_sf"/>
</dbReference>
<proteinExistence type="predicted"/>
<dbReference type="EMBL" id="BMYM01000001">
    <property type="protein sequence ID" value="GHD27823.1"/>
    <property type="molecule type" value="Genomic_DNA"/>
</dbReference>
<dbReference type="Gene3D" id="3.30.300.30">
    <property type="match status" value="1"/>
</dbReference>